<comment type="caution">
    <text evidence="2">The sequence shown here is derived from an EMBL/GenBank/DDBJ whole genome shotgun (WGS) entry which is preliminary data.</text>
</comment>
<gene>
    <name evidence="2" type="ORF">FRC53_05760</name>
</gene>
<dbReference type="InterPro" id="IPR001602">
    <property type="entry name" value="UPF0047_YjbQ-like"/>
</dbReference>
<feature type="region of interest" description="Disordered" evidence="1">
    <location>
        <begin position="210"/>
        <end position="241"/>
    </location>
</feature>
<name>A0A6L5GRS1_9FIRM</name>
<dbReference type="SUPFAM" id="SSF111038">
    <property type="entry name" value="YjbQ-like"/>
    <property type="match status" value="1"/>
</dbReference>
<dbReference type="Proteomes" id="UP000473648">
    <property type="component" value="Unassembled WGS sequence"/>
</dbReference>
<reference evidence="2" key="1">
    <citation type="journal article" date="2020" name="Appl. Environ. Microbiol.">
        <title>Medium-Chain Fatty Acid Synthesis by 'Candidatus Weimeria bifida' gen. nov., sp. nov., and 'Candidatus Pseudoramibacter fermentans' sp. nov.</title>
        <authorList>
            <person name="Scarborough M.J."/>
            <person name="Myers K.S."/>
            <person name="Donohue T.J."/>
            <person name="Noguera D.R."/>
        </authorList>
    </citation>
    <scope>NUCLEOTIDE SEQUENCE</scope>
    <source>
        <strain evidence="2">EUB1.1</strain>
    </source>
</reference>
<proteinExistence type="predicted"/>
<dbReference type="Gene3D" id="2.60.120.460">
    <property type="entry name" value="YjbQ-like"/>
    <property type="match status" value="1"/>
</dbReference>
<dbReference type="InterPro" id="IPR035917">
    <property type="entry name" value="YjbQ-like_sf"/>
</dbReference>
<accession>A0A6L5GRS1</accession>
<protein>
    <submittedName>
        <fullName evidence="2">YjbQ family protein</fullName>
    </submittedName>
</protein>
<sequence>MRSTKLSHTPMCDLQINDVYYRIRAKENQVLLARFFMKIIKFSSEQFEDMADITSQVVDYVESERIRDGEILLQTPESSVGITLADPKNKDMVKDYLKALDHAFPRFNGMQYTGPSTPGIKAAMVGQSMRLTVHEGTLVLGLHQGIFAADFGGPKKDRMIFISHVGSLLKPGEKAIGSPLLKAYNAKVIEEEQKAAEEEKRMIEEMRREYREQHPEYFKNDGKSILKDHMKPQAKNNKENK</sequence>
<evidence type="ECO:0000256" key="1">
    <source>
        <dbReference type="SAM" id="MobiDB-lite"/>
    </source>
</evidence>
<organism evidence="2 3">
    <name type="scientific">Candidatus Pseudoramibacter fermentans</name>
    <dbReference type="NCBI Taxonomy" id="2594427"/>
    <lineage>
        <taxon>Bacteria</taxon>
        <taxon>Bacillati</taxon>
        <taxon>Bacillota</taxon>
        <taxon>Clostridia</taxon>
        <taxon>Eubacteriales</taxon>
        <taxon>Eubacteriaceae</taxon>
        <taxon>Pseudoramibacter</taxon>
    </lineage>
</organism>
<dbReference type="AlphaFoldDB" id="A0A6L5GRS1"/>
<dbReference type="EMBL" id="VOGB01000004">
    <property type="protein sequence ID" value="MQM72917.1"/>
    <property type="molecule type" value="Genomic_DNA"/>
</dbReference>
<evidence type="ECO:0000313" key="2">
    <source>
        <dbReference type="EMBL" id="MQM72917.1"/>
    </source>
</evidence>
<keyword evidence="3" id="KW-1185">Reference proteome</keyword>
<dbReference type="Pfam" id="PF01894">
    <property type="entry name" value="YjbQ"/>
    <property type="match status" value="1"/>
</dbReference>
<evidence type="ECO:0000313" key="3">
    <source>
        <dbReference type="Proteomes" id="UP000473648"/>
    </source>
</evidence>